<sequence>MHYGFPRCRAYSSHSTFKVINGCIDLHKGKRPFIILLQNMKYSHLLGLLLNGQQGIDLRLDDIQREQLENKKHLEIGLKNVADELKAEMVDKAIEHSVELEKIKIKQEHLYDDFNLLNVRLEEMEHLVSKLMQESGEPPIEVVRVQSTNEPSKIEELPLSDDSVHSVLSVSSGSPTERPTDSVMKTRKLSQAFILTQRPTCETAKINIGDQTDTTHL</sequence>
<reference evidence="3" key="2">
    <citation type="submission" date="2017-02" db="UniProtKB">
        <authorList>
            <consortium name="WormBaseParasite"/>
        </authorList>
    </citation>
    <scope>IDENTIFICATION</scope>
</reference>
<proteinExistence type="predicted"/>
<accession>A0A0K0D2K5</accession>
<name>A0A0K0D2K5_ANGCA</name>
<evidence type="ECO:0000313" key="2">
    <source>
        <dbReference type="Proteomes" id="UP000035642"/>
    </source>
</evidence>
<evidence type="ECO:0000313" key="3">
    <source>
        <dbReference type="WBParaSite" id="ACAC_0000430001-mRNA-1"/>
    </source>
</evidence>
<dbReference type="WBParaSite" id="ACAC_0000430001-mRNA-1">
    <property type="protein sequence ID" value="ACAC_0000430001-mRNA-1"/>
    <property type="gene ID" value="ACAC_0000430001"/>
</dbReference>
<organism evidence="2 3">
    <name type="scientific">Angiostrongylus cantonensis</name>
    <name type="common">Rat lungworm</name>
    <dbReference type="NCBI Taxonomy" id="6313"/>
    <lineage>
        <taxon>Eukaryota</taxon>
        <taxon>Metazoa</taxon>
        <taxon>Ecdysozoa</taxon>
        <taxon>Nematoda</taxon>
        <taxon>Chromadorea</taxon>
        <taxon>Rhabditida</taxon>
        <taxon>Rhabditina</taxon>
        <taxon>Rhabditomorpha</taxon>
        <taxon>Strongyloidea</taxon>
        <taxon>Metastrongylidae</taxon>
        <taxon>Angiostrongylus</taxon>
    </lineage>
</organism>
<dbReference type="AlphaFoldDB" id="A0A0K0D2K5"/>
<evidence type="ECO:0000256" key="1">
    <source>
        <dbReference type="SAM" id="MobiDB-lite"/>
    </source>
</evidence>
<protein>
    <submittedName>
        <fullName evidence="3">TMV resistance protein N-like</fullName>
    </submittedName>
</protein>
<feature type="region of interest" description="Disordered" evidence="1">
    <location>
        <begin position="158"/>
        <end position="183"/>
    </location>
</feature>
<keyword evidence="2" id="KW-1185">Reference proteome</keyword>
<reference evidence="2" key="1">
    <citation type="submission" date="2012-09" db="EMBL/GenBank/DDBJ databases">
        <authorList>
            <person name="Martin A.A."/>
        </authorList>
    </citation>
    <scope>NUCLEOTIDE SEQUENCE</scope>
</reference>
<feature type="compositionally biased region" description="Low complexity" evidence="1">
    <location>
        <begin position="165"/>
        <end position="175"/>
    </location>
</feature>
<dbReference type="Proteomes" id="UP000035642">
    <property type="component" value="Unassembled WGS sequence"/>
</dbReference>